<protein>
    <submittedName>
        <fullName evidence="1">Putative secreted protein</fullName>
    </submittedName>
</protein>
<organism evidence="1">
    <name type="scientific">Anopheles darlingi</name>
    <name type="common">Mosquito</name>
    <dbReference type="NCBI Taxonomy" id="43151"/>
    <lineage>
        <taxon>Eukaryota</taxon>
        <taxon>Metazoa</taxon>
        <taxon>Ecdysozoa</taxon>
        <taxon>Arthropoda</taxon>
        <taxon>Hexapoda</taxon>
        <taxon>Insecta</taxon>
        <taxon>Pterygota</taxon>
        <taxon>Neoptera</taxon>
        <taxon>Endopterygota</taxon>
        <taxon>Diptera</taxon>
        <taxon>Nematocera</taxon>
        <taxon>Culicoidea</taxon>
        <taxon>Culicidae</taxon>
        <taxon>Anophelinae</taxon>
        <taxon>Anopheles</taxon>
    </lineage>
</organism>
<sequence length="81" mass="9629">MVPSTRVRICSSFAIWRALATSTRFTICLARPCYARRWLPGIRPIRCVVRWCRCGRTLPSTRIQRRRTMNGLRYGGSRWRR</sequence>
<reference evidence="1" key="1">
    <citation type="submission" date="2018-01" db="EMBL/GenBank/DDBJ databases">
        <title>An insight into the sialome of Amazonian anophelines.</title>
        <authorList>
            <person name="Ribeiro J.M."/>
            <person name="Scarpassa V."/>
            <person name="Calvo E."/>
        </authorList>
    </citation>
    <scope>NUCLEOTIDE SEQUENCE</scope>
</reference>
<evidence type="ECO:0000313" key="1">
    <source>
        <dbReference type="EMBL" id="MBW79514.1"/>
    </source>
</evidence>
<name>A0A2M4DPN0_ANODA</name>
<dbReference type="AlphaFoldDB" id="A0A2M4DPN0"/>
<proteinExistence type="predicted"/>
<accession>A0A2M4DPN0</accession>
<dbReference type="EMBL" id="GGFL01015336">
    <property type="protein sequence ID" value="MBW79514.1"/>
    <property type="molecule type" value="Transcribed_RNA"/>
</dbReference>